<accession>A0A7S4E7L6</accession>
<sequence>MRRVLVSCVIMAALALVPPSVQLGALRRGERLASMPSSTKPAPKNRRKKRKPAQKKKRGARPRGNVANVHWRAIPARALRSHPLYLGLPPARDVCGEGGADLGRAALFRQDAWRWDALHAGRLTGSRVAAVCGLLESDAANTLRIPKSLAGHGRALRAASHLRERPDASLLAEVFRDGDYDDDEDAGEWCADADSAYAYDWAGSPDRGGRRCGDAMAARLAWGKTQEGIGMLAAVNALEGSVAETGLLCAEAPGAVDRLAERWPVKPRTIRPAPRKCPVGASPDGLIIYDDGALDVLEIKSVAPFVRGSGNKTMELYDRGPHDNLAPWIVPHRA</sequence>
<dbReference type="AlphaFoldDB" id="A0A7S4E7L6"/>
<dbReference type="Gene3D" id="3.90.320.10">
    <property type="match status" value="1"/>
</dbReference>
<feature type="region of interest" description="Disordered" evidence="1">
    <location>
        <begin position="28"/>
        <end position="65"/>
    </location>
</feature>
<proteinExistence type="predicted"/>
<dbReference type="InterPro" id="IPR011604">
    <property type="entry name" value="PDDEXK-like_dom_sf"/>
</dbReference>
<evidence type="ECO:0008006" key="4">
    <source>
        <dbReference type="Google" id="ProtNLM"/>
    </source>
</evidence>
<feature type="compositionally biased region" description="Basic residues" evidence="1">
    <location>
        <begin position="43"/>
        <end position="61"/>
    </location>
</feature>
<gene>
    <name evidence="3" type="ORF">PCAL00307_LOCUS11227</name>
</gene>
<feature type="chain" id="PRO_5030537932" description="YqaJ viral recombinase domain-containing protein" evidence="2">
    <location>
        <begin position="16"/>
        <end position="334"/>
    </location>
</feature>
<name>A0A7S4E7L6_9STRA</name>
<evidence type="ECO:0000313" key="3">
    <source>
        <dbReference type="EMBL" id="CAE0695791.1"/>
    </source>
</evidence>
<keyword evidence="2" id="KW-0732">Signal</keyword>
<protein>
    <recommendedName>
        <fullName evidence="4">YqaJ viral recombinase domain-containing protein</fullName>
    </recommendedName>
</protein>
<evidence type="ECO:0000256" key="1">
    <source>
        <dbReference type="SAM" id="MobiDB-lite"/>
    </source>
</evidence>
<evidence type="ECO:0000256" key="2">
    <source>
        <dbReference type="SAM" id="SignalP"/>
    </source>
</evidence>
<reference evidence="3" key="1">
    <citation type="submission" date="2021-01" db="EMBL/GenBank/DDBJ databases">
        <authorList>
            <person name="Corre E."/>
            <person name="Pelletier E."/>
            <person name="Niang G."/>
            <person name="Scheremetjew M."/>
            <person name="Finn R."/>
            <person name="Kale V."/>
            <person name="Holt S."/>
            <person name="Cochrane G."/>
            <person name="Meng A."/>
            <person name="Brown T."/>
            <person name="Cohen L."/>
        </authorList>
    </citation>
    <scope>NUCLEOTIDE SEQUENCE</scope>
    <source>
        <strain evidence="3">CCMP1756</strain>
    </source>
</reference>
<feature type="signal peptide" evidence="2">
    <location>
        <begin position="1"/>
        <end position="15"/>
    </location>
</feature>
<dbReference type="EMBL" id="HBIW01013076">
    <property type="protein sequence ID" value="CAE0695791.1"/>
    <property type="molecule type" value="Transcribed_RNA"/>
</dbReference>
<organism evidence="3">
    <name type="scientific">Pelagomonas calceolata</name>
    <dbReference type="NCBI Taxonomy" id="35677"/>
    <lineage>
        <taxon>Eukaryota</taxon>
        <taxon>Sar</taxon>
        <taxon>Stramenopiles</taxon>
        <taxon>Ochrophyta</taxon>
        <taxon>Pelagophyceae</taxon>
        <taxon>Pelagomonadales</taxon>
        <taxon>Pelagomonadaceae</taxon>
        <taxon>Pelagomonas</taxon>
    </lineage>
</organism>